<sequence length="654" mass="73475">MPIVRRRTTEYDETTEKITAQKFVDSLVDHVAGWSKFRSTLELDEAILEFSSEFYNDFSAVHNEAFKSKSKIQQEFLNTDAIYITAYETLCLAHRGPSAVKWEGYRDTILNSGCIVYVSESWLRKVYDHAIDAAFGEMAGALMDVIEDFDGLDRRVLTDVDRLRKISLGRPPQKPLEERIAARWLIASAWDSCEQILSTFLGIKERHKARQKIQGGIEHSINGMQLLATVALELELGERCGWIFENLVESSCDVDELRALAGSEENKRARLVTREDLLSMQLVLDQALVSIHAPECWKHVIRCSEYVWELEKFIYGALCYEKPSRFSFGKKKPAEQPPKGEEEGTAAADRSVDSAVGTNGELDKDSLNRALCILIAKVDRFYSKAGHELNLQSLRELCVAVTSASENRIFYSEKKAPALTPATNLLARISELLAHLGNRSLVHQMFIWPVVCSHFVKVMWCDVSTPSILRNDTLDMKLNLQFSISIKTWQSNYDEKFQKYRSVTEPGRSDEAEAAIGDLSTNRLHTRELEVPEMEEDRISTVNTALAQACIVHSRKALKPKRLVRAAAVELNNPSTSKAKAFLLQAVEKDRKCFKLLCGFQVASSPDESRCGVAALSEATASLISTESQGLCFNQMLIAPFQVVCCLFRTADAA</sequence>
<accession>A0A3P7X2W1</accession>
<protein>
    <submittedName>
        <fullName evidence="4">TPR_REGION domain-containing protein</fullName>
    </submittedName>
</protein>
<feature type="compositionally biased region" description="Basic and acidic residues" evidence="1">
    <location>
        <begin position="332"/>
        <end position="342"/>
    </location>
</feature>
<dbReference type="OrthoDB" id="5860900at2759"/>
<name>A0A3P7X2W1_HELPZ</name>
<evidence type="ECO:0000256" key="1">
    <source>
        <dbReference type="SAM" id="MobiDB-lite"/>
    </source>
</evidence>
<proteinExistence type="predicted"/>
<gene>
    <name evidence="2" type="ORF">HPBE_LOCUS6386</name>
</gene>
<evidence type="ECO:0000313" key="4">
    <source>
        <dbReference type="WBParaSite" id="HPBE_0000638501-mRNA-1"/>
    </source>
</evidence>
<reference evidence="4" key="2">
    <citation type="submission" date="2019-09" db="UniProtKB">
        <authorList>
            <consortium name="WormBaseParasite"/>
        </authorList>
    </citation>
    <scope>IDENTIFICATION</scope>
</reference>
<dbReference type="Proteomes" id="UP000050761">
    <property type="component" value="Unassembled WGS sequence"/>
</dbReference>
<evidence type="ECO:0000313" key="2">
    <source>
        <dbReference type="EMBL" id="VDO68040.1"/>
    </source>
</evidence>
<organism evidence="2">
    <name type="scientific">Heligmosomoides polygyrus</name>
    <name type="common">Parasitic roundworm</name>
    <dbReference type="NCBI Taxonomy" id="6339"/>
    <lineage>
        <taxon>Eukaryota</taxon>
        <taxon>Metazoa</taxon>
        <taxon>Ecdysozoa</taxon>
        <taxon>Nematoda</taxon>
        <taxon>Chromadorea</taxon>
        <taxon>Rhabditida</taxon>
        <taxon>Rhabditina</taxon>
        <taxon>Rhabditomorpha</taxon>
        <taxon>Strongyloidea</taxon>
        <taxon>Heligmosomidae</taxon>
        <taxon>Heligmosomoides</taxon>
    </lineage>
</organism>
<keyword evidence="3" id="KW-1185">Reference proteome</keyword>
<dbReference type="EMBL" id="UZAH01025653">
    <property type="protein sequence ID" value="VDO68040.1"/>
    <property type="molecule type" value="Genomic_DNA"/>
</dbReference>
<feature type="region of interest" description="Disordered" evidence="1">
    <location>
        <begin position="329"/>
        <end position="352"/>
    </location>
</feature>
<reference evidence="2 3" key="1">
    <citation type="submission" date="2018-11" db="EMBL/GenBank/DDBJ databases">
        <authorList>
            <consortium name="Pathogen Informatics"/>
        </authorList>
    </citation>
    <scope>NUCLEOTIDE SEQUENCE [LARGE SCALE GENOMIC DNA]</scope>
</reference>
<dbReference type="AlphaFoldDB" id="A0A3P7X2W1"/>
<dbReference type="WBParaSite" id="HPBE_0000638501-mRNA-1">
    <property type="protein sequence ID" value="HPBE_0000638501-mRNA-1"/>
    <property type="gene ID" value="HPBE_0000638501"/>
</dbReference>
<evidence type="ECO:0000313" key="3">
    <source>
        <dbReference type="Proteomes" id="UP000050761"/>
    </source>
</evidence>